<evidence type="ECO:0000256" key="8">
    <source>
        <dbReference type="PIRSR" id="PIRSR001134-1"/>
    </source>
</evidence>
<dbReference type="Gene3D" id="2.40.10.10">
    <property type="entry name" value="Trypsin-like serine proteases"/>
    <property type="match status" value="2"/>
</dbReference>
<dbReference type="RefSeq" id="WP_189055051.1">
    <property type="nucleotide sequence ID" value="NZ_BMMK01000004.1"/>
</dbReference>
<feature type="disulfide bond" evidence="9">
    <location>
        <begin position="288"/>
        <end position="298"/>
    </location>
</feature>
<dbReference type="InterPro" id="IPR037295">
    <property type="entry name" value="Alpha-lytic_protease_prodomain"/>
</dbReference>
<evidence type="ECO:0000256" key="6">
    <source>
        <dbReference type="ARBA" id="ARBA00023145"/>
    </source>
</evidence>
<feature type="active site" description="Charge relay system" evidence="8">
    <location>
        <position position="330"/>
    </location>
</feature>
<evidence type="ECO:0000256" key="7">
    <source>
        <dbReference type="ARBA" id="ARBA00023157"/>
    </source>
</evidence>
<dbReference type="GO" id="GO:0005576">
    <property type="term" value="C:extracellular region"/>
    <property type="evidence" value="ECO:0007669"/>
    <property type="project" value="InterPro"/>
</dbReference>
<keyword evidence="4" id="KW-0378">Hydrolase</keyword>
<keyword evidence="3 10" id="KW-0732">Signal</keyword>
<dbReference type="InterPro" id="IPR009003">
    <property type="entry name" value="Peptidase_S1_PA"/>
</dbReference>
<dbReference type="SUPFAM" id="SSF50494">
    <property type="entry name" value="Trypsin-like serine proteases"/>
    <property type="match status" value="1"/>
</dbReference>
<dbReference type="InterPro" id="IPR001316">
    <property type="entry name" value="Pept_S1A_streptogrisin"/>
</dbReference>
<evidence type="ECO:0000313" key="14">
    <source>
        <dbReference type="Proteomes" id="UP000637578"/>
    </source>
</evidence>
<keyword evidence="14" id="KW-1185">Reference proteome</keyword>
<evidence type="ECO:0000259" key="11">
    <source>
        <dbReference type="Pfam" id="PF00089"/>
    </source>
</evidence>
<keyword evidence="5" id="KW-0720">Serine protease</keyword>
<dbReference type="Pfam" id="PF02983">
    <property type="entry name" value="Pro_Al_protease"/>
    <property type="match status" value="1"/>
</dbReference>
<comment type="similarity">
    <text evidence="1">Belongs to the peptidase S1 family.</text>
</comment>
<proteinExistence type="inferred from homology"/>
<dbReference type="PIRSF" id="PIRSF001134">
    <property type="entry name" value="Streptogrisin"/>
    <property type="match status" value="1"/>
</dbReference>
<comment type="caution">
    <text evidence="13">The sequence shown here is derived from an EMBL/GenBank/DDBJ whole genome shotgun (WGS) entry which is preliminary data.</text>
</comment>
<evidence type="ECO:0000256" key="2">
    <source>
        <dbReference type="ARBA" id="ARBA00022670"/>
    </source>
</evidence>
<dbReference type="InterPro" id="IPR001254">
    <property type="entry name" value="Trypsin_dom"/>
</dbReference>
<dbReference type="GO" id="GO:0004252">
    <property type="term" value="F:serine-type endopeptidase activity"/>
    <property type="evidence" value="ECO:0007669"/>
    <property type="project" value="InterPro"/>
</dbReference>
<evidence type="ECO:0000256" key="5">
    <source>
        <dbReference type="ARBA" id="ARBA00022825"/>
    </source>
</evidence>
<dbReference type="SUPFAM" id="SSF54806">
    <property type="entry name" value="Alpha-lytic protease prodomain"/>
    <property type="match status" value="1"/>
</dbReference>
<feature type="signal peptide" evidence="10">
    <location>
        <begin position="1"/>
        <end position="22"/>
    </location>
</feature>
<feature type="domain" description="Peptidase S1A alpha-lytic prodomain" evidence="12">
    <location>
        <begin position="118"/>
        <end position="174"/>
    </location>
</feature>
<evidence type="ECO:0000256" key="1">
    <source>
        <dbReference type="ARBA" id="ARBA00007664"/>
    </source>
</evidence>
<dbReference type="GO" id="GO:0006508">
    <property type="term" value="P:proteolysis"/>
    <property type="evidence" value="ECO:0007669"/>
    <property type="project" value="UniProtKB-KW"/>
</dbReference>
<dbReference type="InterPro" id="IPR043504">
    <property type="entry name" value="Peptidase_S1_PA_chymotrypsin"/>
</dbReference>
<keyword evidence="2 13" id="KW-0645">Protease</keyword>
<reference evidence="13" key="1">
    <citation type="journal article" date="2014" name="Int. J. Syst. Evol. Microbiol.">
        <title>Complete genome sequence of Corynebacterium casei LMG S-19264T (=DSM 44701T), isolated from a smear-ripened cheese.</title>
        <authorList>
            <consortium name="US DOE Joint Genome Institute (JGI-PGF)"/>
            <person name="Walter F."/>
            <person name="Albersmeier A."/>
            <person name="Kalinowski J."/>
            <person name="Ruckert C."/>
        </authorList>
    </citation>
    <scope>NUCLEOTIDE SEQUENCE</scope>
    <source>
        <strain evidence="13">CGMCC 4.5737</strain>
    </source>
</reference>
<feature type="chain" id="PRO_5039085400" evidence="10">
    <location>
        <begin position="23"/>
        <end position="376"/>
    </location>
</feature>
<evidence type="ECO:0000256" key="4">
    <source>
        <dbReference type="ARBA" id="ARBA00022801"/>
    </source>
</evidence>
<evidence type="ECO:0000313" key="13">
    <source>
        <dbReference type="EMBL" id="GGM43961.1"/>
    </source>
</evidence>
<dbReference type="Pfam" id="PF00089">
    <property type="entry name" value="Trypsin"/>
    <property type="match status" value="1"/>
</dbReference>
<evidence type="ECO:0000256" key="10">
    <source>
        <dbReference type="SAM" id="SignalP"/>
    </source>
</evidence>
<feature type="disulfide bond" evidence="9">
    <location>
        <begin position="203"/>
        <end position="223"/>
    </location>
</feature>
<gene>
    <name evidence="13" type="ORF">GCM10012275_13720</name>
</gene>
<dbReference type="PRINTS" id="PR00861">
    <property type="entry name" value="ALYTICPTASE"/>
</dbReference>
<feature type="domain" description="Peptidase S1" evidence="11">
    <location>
        <begin position="191"/>
        <end position="365"/>
    </location>
</feature>
<feature type="active site" description="Charge relay system" evidence="8">
    <location>
        <position position="222"/>
    </location>
</feature>
<accession>A0A8J3CBC5</accession>
<evidence type="ECO:0000256" key="9">
    <source>
        <dbReference type="PIRSR" id="PIRSR001134-2"/>
    </source>
</evidence>
<evidence type="ECO:0000256" key="3">
    <source>
        <dbReference type="ARBA" id="ARBA00022729"/>
    </source>
</evidence>
<name>A0A8J3CBC5_9PSEU</name>
<dbReference type="CDD" id="cd21112">
    <property type="entry name" value="alphaLP-like"/>
    <property type="match status" value="1"/>
</dbReference>
<feature type="active site" description="Charge relay system" evidence="8">
    <location>
        <position position="250"/>
    </location>
</feature>
<keyword evidence="6" id="KW-0865">Zymogen</keyword>
<sequence>MKPMNAARIVGAAIVVAGTAAAFTVPAAAAPATAGTASPEMLSAMERDLGLTADQVKERLASEHAANEAEQKLRGSLGGNYGGAYYDAETRKLIVGVTDLAVADSVRAAGAVPKLVDRSESALDTLKAGLDGRAGSAPESVRGWYVDPKSNSVVVNVAPGAVEAAKSFAGTSGVRYVETAEAPQPLYDVRGGDAYYIDNRARCSVGFSVTRGSTPGFVSAGHCGQRGSRTLGYNRASQGTFQASIFPNRDMAWVAVNSNWTPRPLVNRYSGNVQVAGSQEAAVGASICRSGSTTGWHCGRVQGKNETVRYPQGAVYGMTRTSVCAEPGDSGGSFISGSQAQGVTSGGSGNCRSGGTTYFQPVNPILSQYGLRLVTS</sequence>
<dbReference type="InterPro" id="IPR035070">
    <property type="entry name" value="Streptogrisin_prodomain"/>
</dbReference>
<dbReference type="InterPro" id="IPR004236">
    <property type="entry name" value="Pept_S1_alpha_lytic"/>
</dbReference>
<feature type="disulfide bond" evidence="9">
    <location>
        <begin position="324"/>
        <end position="351"/>
    </location>
</feature>
<dbReference type="EMBL" id="BMMK01000004">
    <property type="protein sequence ID" value="GGM43961.1"/>
    <property type="molecule type" value="Genomic_DNA"/>
</dbReference>
<dbReference type="AlphaFoldDB" id="A0A8J3CBC5"/>
<protein>
    <submittedName>
        <fullName evidence="13">Serine protease</fullName>
    </submittedName>
</protein>
<reference evidence="13" key="2">
    <citation type="submission" date="2020-09" db="EMBL/GenBank/DDBJ databases">
        <authorList>
            <person name="Sun Q."/>
            <person name="Zhou Y."/>
        </authorList>
    </citation>
    <scope>NUCLEOTIDE SEQUENCE</scope>
    <source>
        <strain evidence="13">CGMCC 4.5737</strain>
    </source>
</reference>
<keyword evidence="7 9" id="KW-1015">Disulfide bond</keyword>
<dbReference type="Proteomes" id="UP000637578">
    <property type="component" value="Unassembled WGS sequence"/>
</dbReference>
<dbReference type="Gene3D" id="3.30.300.50">
    <property type="match status" value="2"/>
</dbReference>
<organism evidence="13 14">
    <name type="scientific">Longimycelium tulufanense</name>
    <dbReference type="NCBI Taxonomy" id="907463"/>
    <lineage>
        <taxon>Bacteria</taxon>
        <taxon>Bacillati</taxon>
        <taxon>Actinomycetota</taxon>
        <taxon>Actinomycetes</taxon>
        <taxon>Pseudonocardiales</taxon>
        <taxon>Pseudonocardiaceae</taxon>
        <taxon>Longimycelium</taxon>
    </lineage>
</organism>
<evidence type="ECO:0000259" key="12">
    <source>
        <dbReference type="Pfam" id="PF02983"/>
    </source>
</evidence>